<name>A0A4Y8S9Y7_9SPHI</name>
<dbReference type="Gene3D" id="2.170.120.30">
    <property type="match status" value="1"/>
</dbReference>
<comment type="caution">
    <text evidence="1">The sequence shown here is derived from an EMBL/GenBank/DDBJ whole genome shotgun (WGS) entry which is preliminary data.</text>
</comment>
<evidence type="ECO:0000313" key="1">
    <source>
        <dbReference type="EMBL" id="TFF35913.1"/>
    </source>
</evidence>
<dbReference type="Proteomes" id="UP000297540">
    <property type="component" value="Unassembled WGS sequence"/>
</dbReference>
<dbReference type="InterPro" id="IPR053154">
    <property type="entry name" value="c-di-AMP_regulator"/>
</dbReference>
<evidence type="ECO:0000313" key="2">
    <source>
        <dbReference type="Proteomes" id="UP000297540"/>
    </source>
</evidence>
<dbReference type="RefSeq" id="WP_133232868.1">
    <property type="nucleotide sequence ID" value="NZ_SOZE01000018.1"/>
</dbReference>
<reference evidence="1 2" key="1">
    <citation type="journal article" date="2017" name="Int. J. Syst. Evol. Microbiol.">
        <title>Mucilaginibacterpsychrotolerans sp. nov., isolated from peatlands.</title>
        <authorList>
            <person name="Deng Y."/>
            <person name="Shen L."/>
            <person name="Xu B."/>
            <person name="Liu Y."/>
            <person name="Gu Z."/>
            <person name="Liu H."/>
            <person name="Zhou Y."/>
        </authorList>
    </citation>
    <scope>NUCLEOTIDE SEQUENCE [LARGE SCALE GENOMIC DNA]</scope>
    <source>
        <strain evidence="1 2">NH7-4</strain>
    </source>
</reference>
<dbReference type="OrthoDB" id="1115707at2"/>
<dbReference type="PANTHER" id="PTHR37804">
    <property type="entry name" value="CDAA REGULATORY PROTEIN CDAR"/>
    <property type="match status" value="1"/>
</dbReference>
<protein>
    <submittedName>
        <fullName evidence="1">YbbR-like domain-containing protein</fullName>
    </submittedName>
</protein>
<keyword evidence="2" id="KW-1185">Reference proteome</keyword>
<accession>A0A4Y8S9Y7</accession>
<dbReference type="Gene3D" id="2.170.120.40">
    <property type="entry name" value="YbbR-like domain"/>
    <property type="match status" value="1"/>
</dbReference>
<sequence length="314" mass="35906">MAIIKLSAIERRRLSAFATCLVLSVFAWLFTALSSQQKYKVKLLAVFKNSPQKRAFHSLQPDSIYATVQGTGWKMLFSRMNGDDNKISIDLSALENKNYVVLSTQLKQINAKRDIERQVVSIDPDTLYFDLSNRLIKRVPVRLVTALNYQQQFAQSDAINIKPSYVTISGPADVLAKITYWQTDSLILNNLNESFNARVNLHPPAEGNLTVLPKSVTVKIPVDEFTEKTMQIPVKLIHNRNFYDVKIFPQKVKVTFTTSLKDYPDINEDDFEAVADLDQWLQGYRVLTVRLTHMPSYSKIVKIEPMNVDFIVKK</sequence>
<gene>
    <name evidence="1" type="ORF">E2R66_16990</name>
</gene>
<dbReference type="EMBL" id="SOZE01000018">
    <property type="protein sequence ID" value="TFF35913.1"/>
    <property type="molecule type" value="Genomic_DNA"/>
</dbReference>
<dbReference type="PANTHER" id="PTHR37804:SF1">
    <property type="entry name" value="CDAA REGULATORY PROTEIN CDAR"/>
    <property type="match status" value="1"/>
</dbReference>
<dbReference type="InterPro" id="IPR012505">
    <property type="entry name" value="YbbR"/>
</dbReference>
<proteinExistence type="predicted"/>
<organism evidence="1 2">
    <name type="scientific">Mucilaginibacter psychrotolerans</name>
    <dbReference type="NCBI Taxonomy" id="1524096"/>
    <lineage>
        <taxon>Bacteria</taxon>
        <taxon>Pseudomonadati</taxon>
        <taxon>Bacteroidota</taxon>
        <taxon>Sphingobacteriia</taxon>
        <taxon>Sphingobacteriales</taxon>
        <taxon>Sphingobacteriaceae</taxon>
        <taxon>Mucilaginibacter</taxon>
    </lineage>
</organism>
<dbReference type="AlphaFoldDB" id="A0A4Y8S9Y7"/>
<dbReference type="Pfam" id="PF07949">
    <property type="entry name" value="YbbR"/>
    <property type="match status" value="1"/>
</dbReference>